<feature type="transmembrane region" description="Helical" evidence="8">
    <location>
        <begin position="478"/>
        <end position="497"/>
    </location>
</feature>
<feature type="transmembrane region" description="Helical" evidence="8">
    <location>
        <begin position="407"/>
        <end position="431"/>
    </location>
</feature>
<feature type="transmembrane region" description="Helical" evidence="8">
    <location>
        <begin position="300"/>
        <end position="320"/>
    </location>
</feature>
<evidence type="ECO:0000256" key="4">
    <source>
        <dbReference type="ARBA" id="ARBA00022692"/>
    </source>
</evidence>
<feature type="transmembrane region" description="Helical" evidence="8">
    <location>
        <begin position="85"/>
        <end position="105"/>
    </location>
</feature>
<organism evidence="9 10">
    <name type="scientific">Symbiochloris irregularis</name>
    <dbReference type="NCBI Taxonomy" id="706552"/>
    <lineage>
        <taxon>Eukaryota</taxon>
        <taxon>Viridiplantae</taxon>
        <taxon>Chlorophyta</taxon>
        <taxon>core chlorophytes</taxon>
        <taxon>Trebouxiophyceae</taxon>
        <taxon>Trebouxiales</taxon>
        <taxon>Trebouxiaceae</taxon>
        <taxon>Symbiochloris</taxon>
    </lineage>
</organism>
<feature type="transmembrane region" description="Helical" evidence="8">
    <location>
        <begin position="250"/>
        <end position="270"/>
    </location>
</feature>
<feature type="transmembrane region" description="Helical" evidence="8">
    <location>
        <begin position="158"/>
        <end position="177"/>
    </location>
</feature>
<keyword evidence="10" id="KW-1185">Reference proteome</keyword>
<feature type="region of interest" description="Disordered" evidence="7">
    <location>
        <begin position="1"/>
        <end position="68"/>
    </location>
</feature>
<proteinExistence type="inferred from homology"/>
<evidence type="ECO:0000256" key="7">
    <source>
        <dbReference type="SAM" id="MobiDB-lite"/>
    </source>
</evidence>
<name>A0AAW1P1I7_9CHLO</name>
<feature type="transmembrane region" description="Helical" evidence="8">
    <location>
        <begin position="443"/>
        <end position="466"/>
    </location>
</feature>
<evidence type="ECO:0000256" key="1">
    <source>
        <dbReference type="ARBA" id="ARBA00004141"/>
    </source>
</evidence>
<feature type="transmembrane region" description="Helical" evidence="8">
    <location>
        <begin position="348"/>
        <end position="366"/>
    </location>
</feature>
<keyword evidence="5 8" id="KW-1133">Transmembrane helix</keyword>
<dbReference type="SUPFAM" id="SSF103473">
    <property type="entry name" value="MFS general substrate transporter"/>
    <property type="match status" value="1"/>
</dbReference>
<keyword evidence="4 8" id="KW-0812">Transmembrane</keyword>
<evidence type="ECO:0000313" key="10">
    <source>
        <dbReference type="Proteomes" id="UP001465755"/>
    </source>
</evidence>
<dbReference type="InterPro" id="IPR004324">
    <property type="entry name" value="FBT"/>
</dbReference>
<reference evidence="9 10" key="1">
    <citation type="journal article" date="2024" name="Nat. Commun.">
        <title>Phylogenomics reveals the evolutionary origins of lichenization in chlorophyte algae.</title>
        <authorList>
            <person name="Puginier C."/>
            <person name="Libourel C."/>
            <person name="Otte J."/>
            <person name="Skaloud P."/>
            <person name="Haon M."/>
            <person name="Grisel S."/>
            <person name="Petersen M."/>
            <person name="Berrin J.G."/>
            <person name="Delaux P.M."/>
            <person name="Dal Grande F."/>
            <person name="Keller J."/>
        </authorList>
    </citation>
    <scope>NUCLEOTIDE SEQUENCE [LARGE SCALE GENOMIC DNA]</scope>
    <source>
        <strain evidence="9 10">SAG 2036</strain>
    </source>
</reference>
<accession>A0AAW1P1I7</accession>
<dbReference type="InterPro" id="IPR036259">
    <property type="entry name" value="MFS_trans_sf"/>
</dbReference>
<dbReference type="CDD" id="cd17484">
    <property type="entry name" value="MFS_FBT"/>
    <property type="match status" value="1"/>
</dbReference>
<evidence type="ECO:0000313" key="9">
    <source>
        <dbReference type="EMBL" id="KAK9802751.1"/>
    </source>
</evidence>
<dbReference type="Proteomes" id="UP001465755">
    <property type="component" value="Unassembled WGS sequence"/>
</dbReference>
<dbReference type="GO" id="GO:0016020">
    <property type="term" value="C:membrane"/>
    <property type="evidence" value="ECO:0007669"/>
    <property type="project" value="UniProtKB-SubCell"/>
</dbReference>
<dbReference type="Pfam" id="PF03092">
    <property type="entry name" value="BT1"/>
    <property type="match status" value="1"/>
</dbReference>
<dbReference type="AlphaFoldDB" id="A0AAW1P1I7"/>
<protein>
    <submittedName>
        <fullName evidence="9">Uncharacterized protein</fullName>
    </submittedName>
</protein>
<feature type="transmembrane region" description="Helical" evidence="8">
    <location>
        <begin position="375"/>
        <end position="395"/>
    </location>
</feature>
<evidence type="ECO:0000256" key="3">
    <source>
        <dbReference type="ARBA" id="ARBA00022448"/>
    </source>
</evidence>
<dbReference type="PANTHER" id="PTHR31585">
    <property type="entry name" value="FOLATE-BIOPTERIN TRANSPORTER 1, CHLOROPLASTIC"/>
    <property type="match status" value="1"/>
</dbReference>
<comment type="caution">
    <text evidence="9">The sequence shown here is derived from an EMBL/GenBank/DDBJ whole genome shotgun (WGS) entry which is preliminary data.</text>
</comment>
<sequence>MQRARSTKILPRGTSPSSPVRRELQSVVVASAHNDGPQTANRMSSAGLDAESQAREADTSSLLGPDAQPGLRKKRRIRPFEGLEWSWELFAIGAVYFVQGILGLSRLALTYFYKDEFHLQPATVALVMSFGAAPWVIKPLYGFLSDTVPIWGYRRRSYLILGGVVGAASWLAMATVVNSPTTAVAAVILGSATTACSDVVVDSIVVERSRGGPQELAGSLQSLCWASAATGGVASAYFSGSLVESYGARTVFALTAIFPLLVSGAAFAVAEQPVSGSSVSPRSGNVGPSIKERFMEQLKALWAAVSQRSILYPAVFVFLWQATPTSETAMFFFQTNKLGFTPEFLGRVRLVAALASLGGVACYNYVLKPIPIRKVLLWTALLGTALGLTQLILITGANEKLGLSNELFALGDSLVLTVLGQVSFMPLLVLAARICPEGVEATLFATLMSILNGGAFVGSAAGSLLTSWFGVTAENFDNLAILVLLCTLSSLAPLPLLRLVPDLKNSAEDDGSDDGKSDD</sequence>
<dbReference type="EMBL" id="JALJOQ010000068">
    <property type="protein sequence ID" value="KAK9802751.1"/>
    <property type="molecule type" value="Genomic_DNA"/>
</dbReference>
<evidence type="ECO:0000256" key="8">
    <source>
        <dbReference type="SAM" id="Phobius"/>
    </source>
</evidence>
<comment type="similarity">
    <text evidence="2">Belongs to the major facilitator superfamily. Folate-biopterin transporter (TC 2.A.71) family.</text>
</comment>
<dbReference type="InterPro" id="IPR039309">
    <property type="entry name" value="BT1"/>
</dbReference>
<dbReference type="NCBIfam" id="TIGR00788">
    <property type="entry name" value="fbt"/>
    <property type="match status" value="1"/>
</dbReference>
<gene>
    <name evidence="9" type="ORF">WJX73_008456</name>
</gene>
<dbReference type="Gene3D" id="1.20.1250.20">
    <property type="entry name" value="MFS general substrate transporter like domains"/>
    <property type="match status" value="1"/>
</dbReference>
<evidence type="ECO:0000256" key="6">
    <source>
        <dbReference type="ARBA" id="ARBA00023136"/>
    </source>
</evidence>
<evidence type="ECO:0000256" key="5">
    <source>
        <dbReference type="ARBA" id="ARBA00022989"/>
    </source>
</evidence>
<keyword evidence="6 8" id="KW-0472">Membrane</keyword>
<feature type="transmembrane region" description="Helical" evidence="8">
    <location>
        <begin position="117"/>
        <end position="137"/>
    </location>
</feature>
<keyword evidence="3" id="KW-0813">Transport</keyword>
<dbReference type="PANTHER" id="PTHR31585:SF0">
    <property type="entry name" value="FOLATE-BIOPTERIN TRANSPORTER 1, CHLOROPLASTIC"/>
    <property type="match status" value="1"/>
</dbReference>
<comment type="subcellular location">
    <subcellularLocation>
        <location evidence="1">Membrane</location>
        <topology evidence="1">Multi-pass membrane protein</topology>
    </subcellularLocation>
</comment>
<evidence type="ECO:0000256" key="2">
    <source>
        <dbReference type="ARBA" id="ARBA00007015"/>
    </source>
</evidence>